<name>A0ACD5DFF6_9LACO</name>
<reference evidence="1" key="1">
    <citation type="submission" date="2024-08" db="EMBL/GenBank/DDBJ databases">
        <title>Lentilactobacillus sp. nov., isolated from tree bark.</title>
        <authorList>
            <person name="Phuengjayaem S."/>
            <person name="Tanasupawat S."/>
        </authorList>
    </citation>
    <scope>NUCLEOTIDE SEQUENCE</scope>
    <source>
        <strain evidence="1">SPB1-3</strain>
    </source>
</reference>
<evidence type="ECO:0000313" key="1">
    <source>
        <dbReference type="EMBL" id="XFD39873.1"/>
    </source>
</evidence>
<organism evidence="1 2">
    <name type="scientific">Lentilactobacillus terminaliae</name>
    <dbReference type="NCBI Taxonomy" id="3003483"/>
    <lineage>
        <taxon>Bacteria</taxon>
        <taxon>Bacillati</taxon>
        <taxon>Bacillota</taxon>
        <taxon>Bacilli</taxon>
        <taxon>Lactobacillales</taxon>
        <taxon>Lactobacillaceae</taxon>
        <taxon>Lentilactobacillus</taxon>
    </lineage>
</organism>
<dbReference type="Proteomes" id="UP001149860">
    <property type="component" value="Chromosome"/>
</dbReference>
<protein>
    <submittedName>
        <fullName evidence="1">Uncharacterized protein</fullName>
    </submittedName>
</protein>
<evidence type="ECO:0000313" key="2">
    <source>
        <dbReference type="Proteomes" id="UP001149860"/>
    </source>
</evidence>
<sequence>MKRQIVAEKLSSYLSSAVPSLFSKYTKIKPVAKNINGDIFK</sequence>
<keyword evidence="2" id="KW-1185">Reference proteome</keyword>
<dbReference type="EMBL" id="CP168151">
    <property type="protein sequence ID" value="XFD39873.1"/>
    <property type="molecule type" value="Genomic_DNA"/>
</dbReference>
<gene>
    <name evidence="1" type="ORF">O0236_000770</name>
</gene>
<proteinExistence type="predicted"/>
<accession>A0ACD5DFF6</accession>